<dbReference type="Gene3D" id="3.40.50.720">
    <property type="entry name" value="NAD(P)-binding Rossmann-like Domain"/>
    <property type="match status" value="1"/>
</dbReference>
<reference evidence="2 3" key="1">
    <citation type="submission" date="2019-06" db="EMBL/GenBank/DDBJ databases">
        <title>Whole genome sequence for Rhodospirillaceae sp. R148.</title>
        <authorList>
            <person name="Wang G."/>
        </authorList>
    </citation>
    <scope>NUCLEOTIDE SEQUENCE [LARGE SCALE GENOMIC DNA]</scope>
    <source>
        <strain evidence="2 3">R148</strain>
    </source>
</reference>
<dbReference type="InterPro" id="IPR023401">
    <property type="entry name" value="ODC_N"/>
</dbReference>
<gene>
    <name evidence="2" type="ORF">FKG95_21445</name>
</gene>
<sequence>MRIISAAEVEGALDFTSLVERLRQAFRRDTVVPARYQHSLDDGNGGEASLLLMPAWQAGQSAGVKLMTVFPNNAAQGLPSVMGAYLLLDAKTGSPKALIDGPTLTVKRTAAASALASRYLSRPDCERLLMIGTGALAPYLITAHASVRPICNVLIWGRNPDKAERLAKRLNRRDFRVDFTTDLQAAVRGADVISCATLSSKPLLQGRWLRPGQHVDLVGAFRPDMRESDDDVIKRARIFVDTREGALREAGDLLLPIRDGVFDPEDIAGDFFDMTRGARAGRRYYDQITLFKSVGTAIEDLAAAQLTFERA</sequence>
<dbReference type="SUPFAM" id="SSF51735">
    <property type="entry name" value="NAD(P)-binding Rossmann-fold domains"/>
    <property type="match status" value="1"/>
</dbReference>
<dbReference type="Gene3D" id="3.30.1780.10">
    <property type="entry name" value="ornithine cyclodeaminase, domain 1"/>
    <property type="match status" value="1"/>
</dbReference>
<name>A0A545TG74_9PROT</name>
<evidence type="ECO:0000313" key="3">
    <source>
        <dbReference type="Proteomes" id="UP000315252"/>
    </source>
</evidence>
<accession>A0A545TG74</accession>
<dbReference type="PANTHER" id="PTHR13812">
    <property type="entry name" value="KETIMINE REDUCTASE MU-CRYSTALLIN"/>
    <property type="match status" value="1"/>
</dbReference>
<dbReference type="NCBIfam" id="NF004793">
    <property type="entry name" value="PRK06141.1"/>
    <property type="match status" value="1"/>
</dbReference>
<dbReference type="Pfam" id="PF02423">
    <property type="entry name" value="OCD_Mu_crystall"/>
    <property type="match status" value="1"/>
</dbReference>
<dbReference type="GO" id="GO:0005737">
    <property type="term" value="C:cytoplasm"/>
    <property type="evidence" value="ECO:0007669"/>
    <property type="project" value="TreeGrafter"/>
</dbReference>
<dbReference type="RefSeq" id="WP_142898468.1">
    <property type="nucleotide sequence ID" value="NZ_ML660059.1"/>
</dbReference>
<dbReference type="GO" id="GO:0019752">
    <property type="term" value="P:carboxylic acid metabolic process"/>
    <property type="evidence" value="ECO:0007669"/>
    <property type="project" value="UniProtKB-ARBA"/>
</dbReference>
<evidence type="ECO:0000256" key="1">
    <source>
        <dbReference type="ARBA" id="ARBA00008903"/>
    </source>
</evidence>
<evidence type="ECO:0000313" key="2">
    <source>
        <dbReference type="EMBL" id="TQV76205.1"/>
    </source>
</evidence>
<keyword evidence="3" id="KW-1185">Reference proteome</keyword>
<protein>
    <submittedName>
        <fullName evidence="2">Ornithine cyclodeaminase family protein</fullName>
    </submittedName>
</protein>
<dbReference type="PANTHER" id="PTHR13812:SF19">
    <property type="entry name" value="KETIMINE REDUCTASE MU-CRYSTALLIN"/>
    <property type="match status" value="1"/>
</dbReference>
<dbReference type="AlphaFoldDB" id="A0A545TG74"/>
<dbReference type="InterPro" id="IPR003462">
    <property type="entry name" value="ODC_Mu_crystall"/>
</dbReference>
<comment type="caution">
    <text evidence="2">The sequence shown here is derived from an EMBL/GenBank/DDBJ whole genome shotgun (WGS) entry which is preliminary data.</text>
</comment>
<dbReference type="Proteomes" id="UP000315252">
    <property type="component" value="Unassembled WGS sequence"/>
</dbReference>
<dbReference type="OrthoDB" id="9785971at2"/>
<dbReference type="PIRSF" id="PIRSF001439">
    <property type="entry name" value="CryM"/>
    <property type="match status" value="1"/>
</dbReference>
<dbReference type="InterPro" id="IPR036291">
    <property type="entry name" value="NAD(P)-bd_dom_sf"/>
</dbReference>
<dbReference type="GO" id="GO:0016491">
    <property type="term" value="F:oxidoreductase activity"/>
    <property type="evidence" value="ECO:0007669"/>
    <property type="project" value="UniProtKB-ARBA"/>
</dbReference>
<dbReference type="EMBL" id="VHSH01000008">
    <property type="protein sequence ID" value="TQV76205.1"/>
    <property type="molecule type" value="Genomic_DNA"/>
</dbReference>
<dbReference type="FunFam" id="3.40.50.720:FF:000311">
    <property type="entry name" value="Ornithine cyclodeaminase"/>
    <property type="match status" value="1"/>
</dbReference>
<proteinExistence type="inferred from homology"/>
<comment type="similarity">
    <text evidence="1">Belongs to the ornithine cyclodeaminase/mu-crystallin family.</text>
</comment>
<organism evidence="2 3">
    <name type="scientific">Denitrobaculum tricleocarpae</name>
    <dbReference type="NCBI Taxonomy" id="2591009"/>
    <lineage>
        <taxon>Bacteria</taxon>
        <taxon>Pseudomonadati</taxon>
        <taxon>Pseudomonadota</taxon>
        <taxon>Alphaproteobacteria</taxon>
        <taxon>Rhodospirillales</taxon>
        <taxon>Rhodospirillaceae</taxon>
        <taxon>Denitrobaculum</taxon>
    </lineage>
</organism>